<organism evidence="2 3">
    <name type="scientific">Prosthecobacter dejongeii</name>
    <dbReference type="NCBI Taxonomy" id="48465"/>
    <lineage>
        <taxon>Bacteria</taxon>
        <taxon>Pseudomonadati</taxon>
        <taxon>Verrucomicrobiota</taxon>
        <taxon>Verrucomicrobiia</taxon>
        <taxon>Verrucomicrobiales</taxon>
        <taxon>Verrucomicrobiaceae</taxon>
        <taxon>Prosthecobacter</taxon>
    </lineage>
</organism>
<keyword evidence="1" id="KW-0732">Signal</keyword>
<comment type="caution">
    <text evidence="2">The sequence shown here is derived from an EMBL/GenBank/DDBJ whole genome shotgun (WGS) entry which is preliminary data.</text>
</comment>
<gene>
    <name evidence="2" type="ORF">HNQ64_001725</name>
</gene>
<feature type="chain" id="PRO_5031323759" description="Neutral/alkaline non-lysosomal ceramidase, N-terminal" evidence="1">
    <location>
        <begin position="25"/>
        <end position="482"/>
    </location>
</feature>
<reference evidence="2 3" key="1">
    <citation type="submission" date="2020-08" db="EMBL/GenBank/DDBJ databases">
        <title>Genomic Encyclopedia of Type Strains, Phase IV (KMG-IV): sequencing the most valuable type-strain genomes for metagenomic binning, comparative biology and taxonomic classification.</title>
        <authorList>
            <person name="Goeker M."/>
        </authorList>
    </citation>
    <scope>NUCLEOTIDE SEQUENCE [LARGE SCALE GENOMIC DNA]</scope>
    <source>
        <strain evidence="2 3">DSM 12251</strain>
    </source>
</reference>
<proteinExistence type="predicted"/>
<accession>A0A7W8DQ04</accession>
<protein>
    <recommendedName>
        <fullName evidence="4">Neutral/alkaline non-lysosomal ceramidase, N-terminal</fullName>
    </recommendedName>
</protein>
<dbReference type="RefSeq" id="WP_184207428.1">
    <property type="nucleotide sequence ID" value="NZ_JACHIF010000003.1"/>
</dbReference>
<evidence type="ECO:0008006" key="4">
    <source>
        <dbReference type="Google" id="ProtNLM"/>
    </source>
</evidence>
<dbReference type="EMBL" id="JACHIF010000003">
    <property type="protein sequence ID" value="MBB5037476.1"/>
    <property type="molecule type" value="Genomic_DNA"/>
</dbReference>
<keyword evidence="3" id="KW-1185">Reference proteome</keyword>
<evidence type="ECO:0000313" key="3">
    <source>
        <dbReference type="Proteomes" id="UP000534294"/>
    </source>
</evidence>
<dbReference type="Proteomes" id="UP000534294">
    <property type="component" value="Unassembled WGS sequence"/>
</dbReference>
<sequence>MISPSHVRSALFSLFWLGSSFGHASQLHIGAATVDITPDRPVPLSGQMHTRISEKPETPISITALALESREGDTVLDQAILISCDLVAIRDGITQKVREKAQGKIPGFDLTKLVLNATHTHTAPITTDGEKYRFLRKGVMSGEEYTAFLTDRIVEAAVQSWAQRQPGKVGWGQGQAVVAQNRRATYADGTAKMYGKTNLPDFRGIEGYEDHHLDVLFFWDLQDHLLVTAVNVPCPSQVVEGLSVIHADFWDPVRRQLRERHGEKLHVLAWTGAGGDQVPRPMFDHAAEERMRRLRGLTQLEEIARRIVRGWEEAYEVAQLDPVTGALLSHRVQTLDLPWRRVTEKELADATAEAAKYRDNPQEQWRYLWNQSVVDRHETEKKGTSGTYAMELHALRLGEVAIATNPFELFTDYGVQMKARSPAVQTFLIQLAVNSGGYLPTPRAVAGGSYSAIIQSSRIGPEGGQVLVERTVEAFNQLWPAK</sequence>
<feature type="signal peptide" evidence="1">
    <location>
        <begin position="1"/>
        <end position="24"/>
    </location>
</feature>
<name>A0A7W8DQ04_9BACT</name>
<evidence type="ECO:0000313" key="2">
    <source>
        <dbReference type="EMBL" id="MBB5037476.1"/>
    </source>
</evidence>
<dbReference type="AlphaFoldDB" id="A0A7W8DQ04"/>
<evidence type="ECO:0000256" key="1">
    <source>
        <dbReference type="SAM" id="SignalP"/>
    </source>
</evidence>